<dbReference type="EMBL" id="FPBK01000014">
    <property type="protein sequence ID" value="SFU70326.1"/>
    <property type="molecule type" value="Genomic_DNA"/>
</dbReference>
<evidence type="ECO:0000313" key="4">
    <source>
        <dbReference type="EMBL" id="SFU70326.1"/>
    </source>
</evidence>
<evidence type="ECO:0000313" key="5">
    <source>
        <dbReference type="Proteomes" id="UP000199138"/>
    </source>
</evidence>
<comment type="similarity">
    <text evidence="1 3">Belongs to the ArsC family.</text>
</comment>
<dbReference type="PROSITE" id="PS51353">
    <property type="entry name" value="ARSC"/>
    <property type="match status" value="1"/>
</dbReference>
<reference evidence="4 5" key="1">
    <citation type="submission" date="2016-10" db="EMBL/GenBank/DDBJ databases">
        <authorList>
            <person name="de Groot N.N."/>
        </authorList>
    </citation>
    <scope>NUCLEOTIDE SEQUENCE [LARGE SCALE GENOMIC DNA]</scope>
    <source>
        <strain evidence="4 5">CGMCC 1.12333</strain>
    </source>
</reference>
<organism evidence="4 5">
    <name type="scientific">Pustulibacterium marinum</name>
    <dbReference type="NCBI Taxonomy" id="1224947"/>
    <lineage>
        <taxon>Bacteria</taxon>
        <taxon>Pseudomonadati</taxon>
        <taxon>Bacteroidota</taxon>
        <taxon>Flavobacteriia</taxon>
        <taxon>Flavobacteriales</taxon>
        <taxon>Flavobacteriaceae</taxon>
        <taxon>Pustulibacterium</taxon>
    </lineage>
</organism>
<dbReference type="PANTHER" id="PTHR30041:SF4">
    <property type="entry name" value="ARSENATE REDUCTASE"/>
    <property type="match status" value="1"/>
</dbReference>
<dbReference type="NCBIfam" id="TIGR00014">
    <property type="entry name" value="arsC"/>
    <property type="match status" value="1"/>
</dbReference>
<evidence type="ECO:0000256" key="3">
    <source>
        <dbReference type="PROSITE-ProRule" id="PRU01282"/>
    </source>
</evidence>
<keyword evidence="5" id="KW-1185">Reference proteome</keyword>
<name>A0A1I7IBW9_9FLAO</name>
<dbReference type="InterPro" id="IPR036249">
    <property type="entry name" value="Thioredoxin-like_sf"/>
</dbReference>
<evidence type="ECO:0000256" key="2">
    <source>
        <dbReference type="ARBA" id="ARBA00023002"/>
    </source>
</evidence>
<dbReference type="Proteomes" id="UP000199138">
    <property type="component" value="Unassembled WGS sequence"/>
</dbReference>
<dbReference type="CDD" id="cd03034">
    <property type="entry name" value="ArsC_ArsC"/>
    <property type="match status" value="1"/>
</dbReference>
<keyword evidence="2" id="KW-0560">Oxidoreductase</keyword>
<dbReference type="AlphaFoldDB" id="A0A1I7IBW9"/>
<dbReference type="InterPro" id="IPR006659">
    <property type="entry name" value="Arsenate_reductase"/>
</dbReference>
<dbReference type="Gene3D" id="3.40.30.10">
    <property type="entry name" value="Glutaredoxin"/>
    <property type="match status" value="1"/>
</dbReference>
<dbReference type="SUPFAM" id="SSF52833">
    <property type="entry name" value="Thioredoxin-like"/>
    <property type="match status" value="1"/>
</dbReference>
<dbReference type="GO" id="GO:0008794">
    <property type="term" value="F:arsenate reductase (glutaredoxin) activity"/>
    <property type="evidence" value="ECO:0007669"/>
    <property type="project" value="InterPro"/>
</dbReference>
<gene>
    <name evidence="4" type="ORF">SAMN05216480_11471</name>
</gene>
<dbReference type="STRING" id="1224947.SAMN05216480_11471"/>
<dbReference type="RefSeq" id="WP_093026099.1">
    <property type="nucleotide sequence ID" value="NZ_FPBK01000014.1"/>
</dbReference>
<protein>
    <submittedName>
        <fullName evidence="4">Arsenate reductase</fullName>
    </submittedName>
</protein>
<dbReference type="InterPro" id="IPR006660">
    <property type="entry name" value="Arsenate_reductase-like"/>
</dbReference>
<dbReference type="OrthoDB" id="9808142at2"/>
<accession>A0A1I7IBW9</accession>
<dbReference type="PANTHER" id="PTHR30041">
    <property type="entry name" value="ARSENATE REDUCTASE"/>
    <property type="match status" value="1"/>
</dbReference>
<dbReference type="Pfam" id="PF03960">
    <property type="entry name" value="ArsC"/>
    <property type="match status" value="1"/>
</dbReference>
<evidence type="ECO:0000256" key="1">
    <source>
        <dbReference type="ARBA" id="ARBA00007198"/>
    </source>
</evidence>
<proteinExistence type="inferred from homology"/>
<sequence length="113" mass="12919">MITIYHNPRCGKSREGLQLVEASGQDFEIVKYLNDVPTENELKGILKKLGMQPMELIRTKEAIWKENFKGKEFTDDELVTIMVENPKLIERPIVINGNKAVVGRPPENIKDIL</sequence>